<dbReference type="Gene3D" id="3.30.40.10">
    <property type="entry name" value="Zinc/RING finger domain, C3HC4 (zinc finger)"/>
    <property type="match status" value="3"/>
</dbReference>
<accession>A0AAV8WZ47</accession>
<keyword evidence="2" id="KW-0479">Metal-binding</keyword>
<dbReference type="InterPro" id="IPR001965">
    <property type="entry name" value="Znf_PHD"/>
</dbReference>
<keyword evidence="3" id="KW-0677">Repeat</keyword>
<dbReference type="PANTHER" id="PTHR45888">
    <property type="entry name" value="HL01030P-RELATED"/>
    <property type="match status" value="1"/>
</dbReference>
<dbReference type="SMART" id="SM00249">
    <property type="entry name" value="PHD"/>
    <property type="match status" value="3"/>
</dbReference>
<keyword evidence="8" id="KW-0539">Nucleus</keyword>
<evidence type="ECO:0000256" key="3">
    <source>
        <dbReference type="ARBA" id="ARBA00022737"/>
    </source>
</evidence>
<gene>
    <name evidence="12" type="ORF">NQ314_015568</name>
</gene>
<keyword evidence="6" id="KW-0805">Transcription regulation</keyword>
<feature type="compositionally biased region" description="Acidic residues" evidence="10">
    <location>
        <begin position="1"/>
        <end position="33"/>
    </location>
</feature>
<dbReference type="PANTHER" id="PTHR45888:SF6">
    <property type="entry name" value="HL01030P-RELATED"/>
    <property type="match status" value="1"/>
</dbReference>
<dbReference type="EMBL" id="JANEYF010004319">
    <property type="protein sequence ID" value="KAJ8931497.1"/>
    <property type="molecule type" value="Genomic_DNA"/>
</dbReference>
<dbReference type="InterPro" id="IPR013083">
    <property type="entry name" value="Znf_RING/FYVE/PHD"/>
</dbReference>
<evidence type="ECO:0000313" key="12">
    <source>
        <dbReference type="EMBL" id="KAJ8931497.1"/>
    </source>
</evidence>
<comment type="subcellular location">
    <subcellularLocation>
        <location evidence="1">Nucleus</location>
    </subcellularLocation>
</comment>
<keyword evidence="7" id="KW-0804">Transcription</keyword>
<evidence type="ECO:0000256" key="1">
    <source>
        <dbReference type="ARBA" id="ARBA00004123"/>
    </source>
</evidence>
<evidence type="ECO:0000256" key="2">
    <source>
        <dbReference type="ARBA" id="ARBA00022723"/>
    </source>
</evidence>
<evidence type="ECO:0000256" key="8">
    <source>
        <dbReference type="ARBA" id="ARBA00023242"/>
    </source>
</evidence>
<keyword evidence="13" id="KW-1185">Reference proteome</keyword>
<dbReference type="GO" id="GO:0042800">
    <property type="term" value="F:histone H3K4 methyltransferase activity"/>
    <property type="evidence" value="ECO:0007669"/>
    <property type="project" value="TreeGrafter"/>
</dbReference>
<evidence type="ECO:0000256" key="5">
    <source>
        <dbReference type="ARBA" id="ARBA00022833"/>
    </source>
</evidence>
<sequence length="656" mass="72322">MDELTSGLDPDDLMDLDEPEGSDLEEDEEEIIDDPVLSPFQLLSSGPGSTATSAASSPPNDDFSPPFNFTGKPLNIKRGRGRPRREGGKPIPRVSRGGGTGATRIRRPRPPGFSRRGGGRSFRQPDRTEFDMLFTPSPNEDMTMLDPETGSLIFHERERALPAIEEPPYFPEQWPGKVCAFCNLGERSQLGQGEIIRLNCPEGFSPQKVASEQILASPLQIPERDSGDKSPRGPVTCRRQKSFNKCRHPSMTSEYIDELTIIGYNEVPDVPVLFEPNGQFYVHRSCALWSHGVIRAGDIANLMYCSSCGTHYHGICVGLAQLPGVRAGWQCRKCRCCQVCRVTGDETKLMSCEQCDKVYHGSCQRPIVTSIPKYGWKCRCCRVCGDCGSRTPGAGLSSRWHAHYTVCDSCYQQRNKGFSCPLCHRAYRAHAHREMVQCTICKSGKRRIRTISTSACIAKNLTQSGRQLTSKRISTDDPGELSVSQESLYDDTSEFDLPSPDEFARSMGLGKGKPYSASKIAKKRLGFSSGMPGRPKGTGKGLPGKVGFMKRARLTEFGRKRGPKAKMRGMFGVPGVGLQRPVSDGKNDEEPGVENRLVLCSAKDKFVLTQDICVMCGALGTDQEGCLISCVQCGQCYHPYCVNVKVTKVILQKGWR</sequence>
<dbReference type="CDD" id="cd15510">
    <property type="entry name" value="PHD2_KMT2C_like"/>
    <property type="match status" value="1"/>
</dbReference>
<evidence type="ECO:0000256" key="4">
    <source>
        <dbReference type="ARBA" id="ARBA00022771"/>
    </source>
</evidence>
<keyword evidence="4 9" id="KW-0863">Zinc-finger</keyword>
<proteinExistence type="predicted"/>
<protein>
    <recommendedName>
        <fullName evidence="11">PHD-type domain-containing protein</fullName>
    </recommendedName>
</protein>
<dbReference type="InterPro" id="IPR019787">
    <property type="entry name" value="Znf_PHD-finger"/>
</dbReference>
<evidence type="ECO:0000256" key="7">
    <source>
        <dbReference type="ARBA" id="ARBA00023163"/>
    </source>
</evidence>
<dbReference type="AlphaFoldDB" id="A0AAV8WZ47"/>
<dbReference type="Pfam" id="PF00628">
    <property type="entry name" value="PHD"/>
    <property type="match status" value="2"/>
</dbReference>
<dbReference type="SUPFAM" id="SSF57903">
    <property type="entry name" value="FYVE/PHD zinc finger"/>
    <property type="match status" value="3"/>
</dbReference>
<dbReference type="InterPro" id="IPR011011">
    <property type="entry name" value="Znf_FYVE_PHD"/>
</dbReference>
<evidence type="ECO:0000259" key="11">
    <source>
        <dbReference type="PROSITE" id="PS50016"/>
    </source>
</evidence>
<dbReference type="FunFam" id="3.30.40.10:FF:000852">
    <property type="entry name" value="Histone-lysine N-methyltransferase 2C"/>
    <property type="match status" value="1"/>
</dbReference>
<dbReference type="GO" id="GO:0045944">
    <property type="term" value="P:positive regulation of transcription by RNA polymerase II"/>
    <property type="evidence" value="ECO:0007669"/>
    <property type="project" value="TreeGrafter"/>
</dbReference>
<organism evidence="12 13">
    <name type="scientific">Rhamnusium bicolor</name>
    <dbReference type="NCBI Taxonomy" id="1586634"/>
    <lineage>
        <taxon>Eukaryota</taxon>
        <taxon>Metazoa</taxon>
        <taxon>Ecdysozoa</taxon>
        <taxon>Arthropoda</taxon>
        <taxon>Hexapoda</taxon>
        <taxon>Insecta</taxon>
        <taxon>Pterygota</taxon>
        <taxon>Neoptera</taxon>
        <taxon>Endopterygota</taxon>
        <taxon>Coleoptera</taxon>
        <taxon>Polyphaga</taxon>
        <taxon>Cucujiformia</taxon>
        <taxon>Chrysomeloidea</taxon>
        <taxon>Cerambycidae</taxon>
        <taxon>Lepturinae</taxon>
        <taxon>Rhagiini</taxon>
        <taxon>Rhamnusium</taxon>
    </lineage>
</organism>
<evidence type="ECO:0000256" key="9">
    <source>
        <dbReference type="PROSITE-ProRule" id="PRU00146"/>
    </source>
</evidence>
<feature type="compositionally biased region" description="Low complexity" evidence="10">
    <location>
        <begin position="44"/>
        <end position="68"/>
    </location>
</feature>
<comment type="caution">
    <text evidence="12">The sequence shown here is derived from an EMBL/GenBank/DDBJ whole genome shotgun (WGS) entry which is preliminary data.</text>
</comment>
<dbReference type="PROSITE" id="PS50016">
    <property type="entry name" value="ZF_PHD_2"/>
    <property type="match status" value="1"/>
</dbReference>
<dbReference type="Proteomes" id="UP001162156">
    <property type="component" value="Unassembled WGS sequence"/>
</dbReference>
<keyword evidence="5" id="KW-0862">Zinc</keyword>
<dbReference type="GO" id="GO:0044666">
    <property type="term" value="C:MLL3/4 complex"/>
    <property type="evidence" value="ECO:0007669"/>
    <property type="project" value="TreeGrafter"/>
</dbReference>
<feature type="region of interest" description="Disordered" evidence="10">
    <location>
        <begin position="1"/>
        <end position="127"/>
    </location>
</feature>
<evidence type="ECO:0000256" key="10">
    <source>
        <dbReference type="SAM" id="MobiDB-lite"/>
    </source>
</evidence>
<feature type="domain" description="PHD-type" evidence="11">
    <location>
        <begin position="334"/>
        <end position="384"/>
    </location>
</feature>
<evidence type="ECO:0000256" key="6">
    <source>
        <dbReference type="ARBA" id="ARBA00023015"/>
    </source>
</evidence>
<reference evidence="12" key="1">
    <citation type="journal article" date="2023" name="Insect Mol. Biol.">
        <title>Genome sequencing provides insights into the evolution of gene families encoding plant cell wall-degrading enzymes in longhorned beetles.</title>
        <authorList>
            <person name="Shin N.R."/>
            <person name="Okamura Y."/>
            <person name="Kirsch R."/>
            <person name="Pauchet Y."/>
        </authorList>
    </citation>
    <scope>NUCLEOTIDE SEQUENCE</scope>
    <source>
        <strain evidence="12">RBIC_L_NR</strain>
    </source>
</reference>
<dbReference type="GO" id="GO:0003713">
    <property type="term" value="F:transcription coactivator activity"/>
    <property type="evidence" value="ECO:0007669"/>
    <property type="project" value="TreeGrafter"/>
</dbReference>
<feature type="region of interest" description="Disordered" evidence="10">
    <location>
        <begin position="526"/>
        <end position="545"/>
    </location>
</feature>
<dbReference type="GO" id="GO:0008270">
    <property type="term" value="F:zinc ion binding"/>
    <property type="evidence" value="ECO:0007669"/>
    <property type="project" value="UniProtKB-KW"/>
</dbReference>
<name>A0AAV8WZ47_9CUCU</name>
<evidence type="ECO:0000313" key="13">
    <source>
        <dbReference type="Proteomes" id="UP001162156"/>
    </source>
</evidence>